<gene>
    <name evidence="1" type="ordered locus">plu3791</name>
</gene>
<dbReference type="Proteomes" id="UP000002514">
    <property type="component" value="Chromosome"/>
</dbReference>
<dbReference type="KEGG" id="plu:plu3791"/>
<accession>Q7N0T8</accession>
<dbReference type="HOGENOM" id="CLU_2937649_0_0_6"/>
<name>Q7N0T8_PHOLL</name>
<dbReference type="AlphaFoldDB" id="Q7N0T8"/>
<proteinExistence type="predicted"/>
<keyword evidence="2" id="KW-1185">Reference proteome</keyword>
<organism evidence="1 2">
    <name type="scientific">Photorhabdus laumondii subsp. laumondii (strain DSM 15139 / CIP 105565 / TT01)</name>
    <name type="common">Photorhabdus luminescens subsp. laumondii</name>
    <dbReference type="NCBI Taxonomy" id="243265"/>
    <lineage>
        <taxon>Bacteria</taxon>
        <taxon>Pseudomonadati</taxon>
        <taxon>Pseudomonadota</taxon>
        <taxon>Gammaproteobacteria</taxon>
        <taxon>Enterobacterales</taxon>
        <taxon>Morganellaceae</taxon>
        <taxon>Photorhabdus</taxon>
    </lineage>
</organism>
<reference evidence="2" key="1">
    <citation type="journal article" date="2003" name="Nat. Biotechnol.">
        <title>The genome sequence of the entomopathogenic bacterium Photorhabdus luminescens.</title>
        <authorList>
            <person name="Duchaud E."/>
            <person name="Rusniok C."/>
            <person name="Frangeul L."/>
            <person name="Buchrieser C."/>
            <person name="Givaudan A."/>
            <person name="Taourit S."/>
            <person name="Bocs S."/>
            <person name="Boursaux-Eude C."/>
            <person name="Chandler M."/>
            <person name="Charles J.-F."/>
            <person name="Dassa E."/>
            <person name="Derose R."/>
            <person name="Derzelle S."/>
            <person name="Freyssinet G."/>
            <person name="Gaudriault S."/>
            <person name="Medigue C."/>
            <person name="Lanois A."/>
            <person name="Powell K."/>
            <person name="Siguier P."/>
            <person name="Vincent R."/>
            <person name="Wingate V."/>
            <person name="Zouine M."/>
            <person name="Glaser P."/>
            <person name="Boemare N."/>
            <person name="Danchin A."/>
            <person name="Kunst F."/>
        </authorList>
    </citation>
    <scope>NUCLEOTIDE SEQUENCE [LARGE SCALE GENOMIC DNA]</scope>
    <source>
        <strain evidence="2">DSM 15139 / CIP 105565 / TT01</strain>
    </source>
</reference>
<protein>
    <submittedName>
        <fullName evidence="1">Photorhabdus luminescens subsp. laumondii TTO1 complete genome segment 13/17</fullName>
    </submittedName>
</protein>
<sequence length="60" mass="6539">MSSASQSCDVLIWKIGDTTCAITAQCRIAHGPAVDNGTRFFPYPKVSQLVNCDGYLQTRC</sequence>
<evidence type="ECO:0000313" key="1">
    <source>
        <dbReference type="EMBL" id="CAE16163.1"/>
    </source>
</evidence>
<dbReference type="EMBL" id="BX571871">
    <property type="protein sequence ID" value="CAE16163.1"/>
    <property type="molecule type" value="Genomic_DNA"/>
</dbReference>
<evidence type="ECO:0000313" key="2">
    <source>
        <dbReference type="Proteomes" id="UP000002514"/>
    </source>
</evidence>